<dbReference type="Pfam" id="PF07716">
    <property type="entry name" value="bZIP_2"/>
    <property type="match status" value="1"/>
</dbReference>
<comment type="caution">
    <text evidence="4">The sequence shown here is derived from an EMBL/GenBank/DDBJ whole genome shotgun (WGS) entry which is preliminary data.</text>
</comment>
<keyword evidence="1" id="KW-0175">Coiled coil</keyword>
<organism evidence="4 5">
    <name type="scientific">Brachionus calyciflorus</name>
    <dbReference type="NCBI Taxonomy" id="104777"/>
    <lineage>
        <taxon>Eukaryota</taxon>
        <taxon>Metazoa</taxon>
        <taxon>Spiralia</taxon>
        <taxon>Gnathifera</taxon>
        <taxon>Rotifera</taxon>
        <taxon>Eurotatoria</taxon>
        <taxon>Monogononta</taxon>
        <taxon>Pseudotrocha</taxon>
        <taxon>Ploima</taxon>
        <taxon>Brachionidae</taxon>
        <taxon>Brachionus</taxon>
    </lineage>
</organism>
<dbReference type="EMBL" id="CAJNOC010000105">
    <property type="protein sequence ID" value="CAF0715407.1"/>
    <property type="molecule type" value="Genomic_DNA"/>
</dbReference>
<evidence type="ECO:0000259" key="3">
    <source>
        <dbReference type="PROSITE" id="PS50217"/>
    </source>
</evidence>
<sequence length="151" mass="17309">MTSPTMTMKLKSIWGSIFQAQNTYFISKSMKSMDSSSIASSSSNEDSSDYRIRREKNNESVRKSRAKNRMKLQECANQVNDLRLENVQLNNKLENLQKELNTLRGLFQHCYSFSQDNLSFEPSEIPTSTLYKLVMNKDLKTKSSTNALTDA</sequence>
<feature type="compositionally biased region" description="Basic and acidic residues" evidence="2">
    <location>
        <begin position="48"/>
        <end position="62"/>
    </location>
</feature>
<dbReference type="Gene3D" id="1.20.5.170">
    <property type="match status" value="1"/>
</dbReference>
<dbReference type="GO" id="GO:0000978">
    <property type="term" value="F:RNA polymerase II cis-regulatory region sequence-specific DNA binding"/>
    <property type="evidence" value="ECO:0007669"/>
    <property type="project" value="TreeGrafter"/>
</dbReference>
<protein>
    <recommendedName>
        <fullName evidence="3">BZIP domain-containing protein</fullName>
    </recommendedName>
</protein>
<dbReference type="SMART" id="SM00338">
    <property type="entry name" value="BRLZ"/>
    <property type="match status" value="1"/>
</dbReference>
<dbReference type="InterPro" id="IPR046347">
    <property type="entry name" value="bZIP_sf"/>
</dbReference>
<dbReference type="GO" id="GO:0006351">
    <property type="term" value="P:DNA-templated transcription"/>
    <property type="evidence" value="ECO:0007669"/>
    <property type="project" value="InterPro"/>
</dbReference>
<feature type="domain" description="BZIP" evidence="3">
    <location>
        <begin position="47"/>
        <end position="104"/>
    </location>
</feature>
<evidence type="ECO:0000313" key="5">
    <source>
        <dbReference type="Proteomes" id="UP000663879"/>
    </source>
</evidence>
<dbReference type="GO" id="GO:0000981">
    <property type="term" value="F:DNA-binding transcription factor activity, RNA polymerase II-specific"/>
    <property type="evidence" value="ECO:0007669"/>
    <property type="project" value="TreeGrafter"/>
</dbReference>
<evidence type="ECO:0000256" key="1">
    <source>
        <dbReference type="SAM" id="Coils"/>
    </source>
</evidence>
<keyword evidence="5" id="KW-1185">Reference proteome</keyword>
<dbReference type="CDD" id="cd14693">
    <property type="entry name" value="bZIP_CEBP"/>
    <property type="match status" value="1"/>
</dbReference>
<dbReference type="OrthoDB" id="10039716at2759"/>
<reference evidence="4" key="1">
    <citation type="submission" date="2021-02" db="EMBL/GenBank/DDBJ databases">
        <authorList>
            <person name="Nowell W R."/>
        </authorList>
    </citation>
    <scope>NUCLEOTIDE SEQUENCE</scope>
    <source>
        <strain evidence="4">Ploen Becks lab</strain>
    </source>
</reference>
<name>A0A813MD65_9BILA</name>
<dbReference type="Proteomes" id="UP000663879">
    <property type="component" value="Unassembled WGS sequence"/>
</dbReference>
<evidence type="ECO:0000256" key="2">
    <source>
        <dbReference type="SAM" id="MobiDB-lite"/>
    </source>
</evidence>
<accession>A0A813MD65</accession>
<dbReference type="PANTHER" id="PTHR23334:SF20">
    <property type="entry name" value="BASIC LEUCINE ZIPPER 24"/>
    <property type="match status" value="1"/>
</dbReference>
<feature type="region of interest" description="Disordered" evidence="2">
    <location>
        <begin position="36"/>
        <end position="69"/>
    </location>
</feature>
<dbReference type="PANTHER" id="PTHR23334">
    <property type="entry name" value="CCAAT/ENHANCER BINDING PROTEIN"/>
    <property type="match status" value="1"/>
</dbReference>
<proteinExistence type="predicted"/>
<evidence type="ECO:0000313" key="4">
    <source>
        <dbReference type="EMBL" id="CAF0715407.1"/>
    </source>
</evidence>
<feature type="compositionally biased region" description="Low complexity" evidence="2">
    <location>
        <begin position="36"/>
        <end position="45"/>
    </location>
</feature>
<dbReference type="PROSITE" id="PS50217">
    <property type="entry name" value="BZIP"/>
    <property type="match status" value="1"/>
</dbReference>
<dbReference type="SUPFAM" id="SSF57959">
    <property type="entry name" value="Leucine zipper domain"/>
    <property type="match status" value="1"/>
</dbReference>
<dbReference type="InterPro" id="IPR004827">
    <property type="entry name" value="bZIP"/>
</dbReference>
<dbReference type="InterPro" id="IPR031106">
    <property type="entry name" value="C/EBP"/>
</dbReference>
<dbReference type="AlphaFoldDB" id="A0A813MD65"/>
<gene>
    <name evidence="4" type="ORF">OXX778_LOCUS1575</name>
</gene>
<feature type="coiled-coil region" evidence="1">
    <location>
        <begin position="72"/>
        <end position="106"/>
    </location>
</feature>